<comment type="caution">
    <text evidence="2">The sequence shown here is derived from an EMBL/GenBank/DDBJ whole genome shotgun (WGS) entry which is preliminary data.</text>
</comment>
<protein>
    <submittedName>
        <fullName evidence="2">Uncharacterized protein</fullName>
    </submittedName>
</protein>
<evidence type="ECO:0000313" key="3">
    <source>
        <dbReference type="Proteomes" id="UP000191518"/>
    </source>
</evidence>
<reference evidence="3" key="1">
    <citation type="journal article" date="2017" name="Nat. Microbiol.">
        <title>Global analysis of biosynthetic gene clusters reveals vast potential of secondary metabolite production in Penicillium species.</title>
        <authorList>
            <person name="Nielsen J.C."/>
            <person name="Grijseels S."/>
            <person name="Prigent S."/>
            <person name="Ji B."/>
            <person name="Dainat J."/>
            <person name="Nielsen K.F."/>
            <person name="Frisvad J.C."/>
            <person name="Workman M."/>
            <person name="Nielsen J."/>
        </authorList>
    </citation>
    <scope>NUCLEOTIDE SEQUENCE [LARGE SCALE GENOMIC DNA]</scope>
    <source>
        <strain evidence="3">IBT 29486</strain>
    </source>
</reference>
<dbReference type="EMBL" id="MDYP01000011">
    <property type="protein sequence ID" value="OQE08113.1"/>
    <property type="molecule type" value="Genomic_DNA"/>
</dbReference>
<sequence length="103" mass="11687">MSTVDMMRSDVDNTTSINGIHQQDPLGPHVTICYKDEHQLPRVTRVASHGYVRGKDDLTFVCATHAREKADSAKRQRERKTVWPSEDELEAVPEIAYIHLATN</sequence>
<feature type="compositionally biased region" description="Polar residues" evidence="1">
    <location>
        <begin position="12"/>
        <end position="21"/>
    </location>
</feature>
<name>A0A1V6S392_9EURO</name>
<organism evidence="2 3">
    <name type="scientific">Penicillium vulpinum</name>
    <dbReference type="NCBI Taxonomy" id="29845"/>
    <lineage>
        <taxon>Eukaryota</taxon>
        <taxon>Fungi</taxon>
        <taxon>Dikarya</taxon>
        <taxon>Ascomycota</taxon>
        <taxon>Pezizomycotina</taxon>
        <taxon>Eurotiomycetes</taxon>
        <taxon>Eurotiomycetidae</taxon>
        <taxon>Eurotiales</taxon>
        <taxon>Aspergillaceae</taxon>
        <taxon>Penicillium</taxon>
    </lineage>
</organism>
<proteinExistence type="predicted"/>
<evidence type="ECO:0000256" key="1">
    <source>
        <dbReference type="SAM" id="MobiDB-lite"/>
    </source>
</evidence>
<dbReference type="AlphaFoldDB" id="A0A1V6S392"/>
<feature type="region of interest" description="Disordered" evidence="1">
    <location>
        <begin position="1"/>
        <end position="23"/>
    </location>
</feature>
<gene>
    <name evidence="2" type="ORF">PENVUL_c011G04532</name>
</gene>
<evidence type="ECO:0000313" key="2">
    <source>
        <dbReference type="EMBL" id="OQE08113.1"/>
    </source>
</evidence>
<dbReference type="Proteomes" id="UP000191518">
    <property type="component" value="Unassembled WGS sequence"/>
</dbReference>
<keyword evidence="3" id="KW-1185">Reference proteome</keyword>
<accession>A0A1V6S392</accession>